<proteinExistence type="predicted"/>
<evidence type="ECO:0000313" key="1">
    <source>
        <dbReference type="EMBL" id="HIH92847.1"/>
    </source>
</evidence>
<accession>A0A832SF61</accession>
<sequence>MTIGISYLVEYLSPDELAKNSDLVLIGSVKEILPARWNTPDGGQPKNVMEDLDSNEVIYRDVVISVDEYLKNPLSSNEVVVRVLGGTAGNLTMDVEDEPSFEPGEDVLLYLVDDTHQATKNLGLEHFVVCGCFQGKFSLTEDGKAVSKGETVELEEMLRLINASNSDSVIQIQ</sequence>
<comment type="caution">
    <text evidence="1">The sequence shown here is derived from an EMBL/GenBank/DDBJ whole genome shotgun (WGS) entry which is preliminary data.</text>
</comment>
<dbReference type="Proteomes" id="UP000600774">
    <property type="component" value="Unassembled WGS sequence"/>
</dbReference>
<reference evidence="1" key="1">
    <citation type="journal article" date="2020" name="bioRxiv">
        <title>A rank-normalized archaeal taxonomy based on genome phylogeny resolves widespread incomplete and uneven classifications.</title>
        <authorList>
            <person name="Rinke C."/>
            <person name="Chuvochina M."/>
            <person name="Mussig A.J."/>
            <person name="Chaumeil P.-A."/>
            <person name="Waite D.W."/>
            <person name="Whitman W.B."/>
            <person name="Parks D.H."/>
            <person name="Hugenholtz P."/>
        </authorList>
    </citation>
    <scope>NUCLEOTIDE SEQUENCE</scope>
    <source>
        <strain evidence="1">UBA8876</strain>
    </source>
</reference>
<name>A0A832SF61_9EURY</name>
<gene>
    <name evidence="1" type="ORF">HA338_01990</name>
</gene>
<dbReference type="OMA" id="EYEYVEQ"/>
<dbReference type="AlphaFoldDB" id="A0A832SF61"/>
<dbReference type="GeneID" id="1476370"/>
<dbReference type="RefSeq" id="WP_011024352.1">
    <property type="nucleotide sequence ID" value="NZ_DUJU01000024.1"/>
</dbReference>
<evidence type="ECO:0000313" key="2">
    <source>
        <dbReference type="Proteomes" id="UP000600774"/>
    </source>
</evidence>
<dbReference type="EMBL" id="DUJU01000024">
    <property type="protein sequence ID" value="HIH92847.1"/>
    <property type="molecule type" value="Genomic_DNA"/>
</dbReference>
<organism evidence="1 2">
    <name type="scientific">Methanosarcina acetivorans</name>
    <dbReference type="NCBI Taxonomy" id="2214"/>
    <lineage>
        <taxon>Archaea</taxon>
        <taxon>Methanobacteriati</taxon>
        <taxon>Methanobacteriota</taxon>
        <taxon>Stenosarchaea group</taxon>
        <taxon>Methanomicrobia</taxon>
        <taxon>Methanosarcinales</taxon>
        <taxon>Methanosarcinaceae</taxon>
        <taxon>Methanosarcina</taxon>
    </lineage>
</organism>
<protein>
    <submittedName>
        <fullName evidence="1">Uncharacterized protein</fullName>
    </submittedName>
</protein>